<gene>
    <name evidence="2" type="ORF">N7472_000767</name>
</gene>
<dbReference type="InterPro" id="IPR011058">
    <property type="entry name" value="Cyanovirin-N"/>
</dbReference>
<dbReference type="SMART" id="SM01111">
    <property type="entry name" value="CVNH"/>
    <property type="match status" value="1"/>
</dbReference>
<name>A0A9W9MZV6_9EURO</name>
<dbReference type="OrthoDB" id="2441380at2759"/>
<evidence type="ECO:0000259" key="1">
    <source>
        <dbReference type="SMART" id="SM01111"/>
    </source>
</evidence>
<feature type="domain" description="Cyanovirin-N" evidence="1">
    <location>
        <begin position="1"/>
        <end position="106"/>
    </location>
</feature>
<comment type="caution">
    <text evidence="2">The sequence shown here is derived from an EMBL/GenBank/DDBJ whole genome shotgun (WGS) entry which is preliminary data.</text>
</comment>
<dbReference type="InterPro" id="IPR036673">
    <property type="entry name" value="Cyanovirin-N_sf"/>
</dbReference>
<dbReference type="Pfam" id="PF08881">
    <property type="entry name" value="CVNH"/>
    <property type="match status" value="1"/>
</dbReference>
<proteinExistence type="predicted"/>
<sequence length="107" mass="12186">MNATKDLHIEPCGADTYLVGRCMDKYHNWNESRLRLDDCLGDDGGRFEWGGKEFTDRAQNIRFNPDEGASHVPVLRAQLQDDQGKFLDTDVNLAERINNQDGSLLFN</sequence>
<dbReference type="PANTHER" id="PTHR42076:SF1">
    <property type="entry name" value="CYANOVIRIN-N DOMAIN-CONTAINING PROTEIN"/>
    <property type="match status" value="1"/>
</dbReference>
<accession>A0A9W9MZV6</accession>
<dbReference type="EMBL" id="JAPQKP010000001">
    <property type="protein sequence ID" value="KAJ5210628.1"/>
    <property type="molecule type" value="Genomic_DNA"/>
</dbReference>
<evidence type="ECO:0000313" key="2">
    <source>
        <dbReference type="EMBL" id="KAJ5210628.1"/>
    </source>
</evidence>
<dbReference type="Proteomes" id="UP001150879">
    <property type="component" value="Unassembled WGS sequence"/>
</dbReference>
<organism evidence="2 3">
    <name type="scientific">Penicillium cf. griseofulvum</name>
    <dbReference type="NCBI Taxonomy" id="2972120"/>
    <lineage>
        <taxon>Eukaryota</taxon>
        <taxon>Fungi</taxon>
        <taxon>Dikarya</taxon>
        <taxon>Ascomycota</taxon>
        <taxon>Pezizomycotina</taxon>
        <taxon>Eurotiomycetes</taxon>
        <taxon>Eurotiomycetidae</taxon>
        <taxon>Eurotiales</taxon>
        <taxon>Aspergillaceae</taxon>
        <taxon>Penicillium</taxon>
    </lineage>
</organism>
<reference evidence="2" key="1">
    <citation type="submission" date="2022-11" db="EMBL/GenBank/DDBJ databases">
        <authorList>
            <person name="Petersen C."/>
        </authorList>
    </citation>
    <scope>NUCLEOTIDE SEQUENCE</scope>
    <source>
        <strain evidence="2">IBT 16849</strain>
    </source>
</reference>
<dbReference type="SUPFAM" id="SSF51322">
    <property type="entry name" value="Cyanovirin-N"/>
    <property type="match status" value="1"/>
</dbReference>
<protein>
    <recommendedName>
        <fullName evidence="1">Cyanovirin-N domain-containing protein</fullName>
    </recommendedName>
</protein>
<dbReference type="Gene3D" id="2.30.60.10">
    <property type="entry name" value="Cyanovirin-N"/>
    <property type="match status" value="1"/>
</dbReference>
<reference evidence="2" key="2">
    <citation type="journal article" date="2023" name="IMA Fungus">
        <title>Comparative genomic study of the Penicillium genus elucidates a diverse pangenome and 15 lateral gene transfer events.</title>
        <authorList>
            <person name="Petersen C."/>
            <person name="Sorensen T."/>
            <person name="Nielsen M.R."/>
            <person name="Sondergaard T.E."/>
            <person name="Sorensen J.L."/>
            <person name="Fitzpatrick D.A."/>
            <person name="Frisvad J.C."/>
            <person name="Nielsen K.L."/>
        </authorList>
    </citation>
    <scope>NUCLEOTIDE SEQUENCE</scope>
    <source>
        <strain evidence="2">IBT 16849</strain>
    </source>
</reference>
<keyword evidence="3" id="KW-1185">Reference proteome</keyword>
<dbReference type="AlphaFoldDB" id="A0A9W9MZV6"/>
<dbReference type="PANTHER" id="PTHR42076">
    <property type="entry name" value="CYANOVIRIN-N HOMOLOG"/>
    <property type="match status" value="1"/>
</dbReference>
<evidence type="ECO:0000313" key="3">
    <source>
        <dbReference type="Proteomes" id="UP001150879"/>
    </source>
</evidence>